<evidence type="ECO:0008006" key="12">
    <source>
        <dbReference type="Google" id="ProtNLM"/>
    </source>
</evidence>
<accession>A0A8B9TTJ1</accession>
<sequence length="519" mass="58219">MEEAGELLARCPTAGLGVTVCAAAAGLLLYRIARRKKPTHVTVNCWFCNQDTVVPYGNRNCWDCPNCEQYNGFQENGDYNKPIPAQYMEHLNHVVSGATTFCDPTKPQQWVSSQILLCKKCNNHQTTKIKQLASFSPREEGKYDEEIEVYKHHLEQTYKLCRPCQAAVEYYIKHQNRQLRALLLSHHFKRRETDKTYAQNLCSSSSTSITIPAQVIFLRFLAFLSCAFLVLMALYGSGDPFSLSAAVPAPVSYSPAAVQNRTGTSSRADLENDTSLTVAGWRELLQLLPEQLVENLSAAWAYGKNHQMAVAVLGLFTCLLAMFLAGRIRLRRIDAFASVLWFVVMGLHLAERYLKTETAQLARHSQIWHHLPVLLGGLHCSSGNAEINGPSEIPAPKVPLRGFDYSVFQRHWDWLPFLRYVSLCPNTSQYSPADKPAALQIPTQDFFFLSSWTSQQGTLPGYLSPPWPEQILAICSAEVDRPHSHLSPRNLLHQTTSPCCQAAVLPPASPLQHHQWLAL</sequence>
<evidence type="ECO:0000256" key="1">
    <source>
        <dbReference type="ARBA" id="ARBA00004473"/>
    </source>
</evidence>
<reference evidence="10" key="1">
    <citation type="submission" date="2019-08" db="EMBL/GenBank/DDBJ databases">
        <title>Three high-quality genomes provides insights into domestication of ducks.</title>
        <authorList>
            <person name="Hou Z.C."/>
            <person name="Zhu F."/>
            <person name="Yin Z.T."/>
            <person name="Zhang F."/>
        </authorList>
    </citation>
    <scope>NUCLEOTIDE SEQUENCE [LARGE SCALE GENOMIC DNA]</scope>
</reference>
<proteinExistence type="inferred from homology"/>
<name>A0A8B9TTJ1_ANAPL</name>
<evidence type="ECO:0000259" key="9">
    <source>
        <dbReference type="Pfam" id="PF10476"/>
    </source>
</evidence>
<dbReference type="GO" id="GO:0005521">
    <property type="term" value="F:lamin binding"/>
    <property type="evidence" value="ECO:0007669"/>
    <property type="project" value="TreeGrafter"/>
</dbReference>
<dbReference type="InterPro" id="IPR018617">
    <property type="entry name" value="Ima1_N"/>
</dbReference>
<dbReference type="InterPro" id="IPR040041">
    <property type="entry name" value="TMEM201"/>
</dbReference>
<dbReference type="GO" id="GO:0030473">
    <property type="term" value="P:nuclear migration along microtubule"/>
    <property type="evidence" value="ECO:0007669"/>
    <property type="project" value="TreeGrafter"/>
</dbReference>
<dbReference type="Pfam" id="PF09779">
    <property type="entry name" value="Ima1_N"/>
    <property type="match status" value="1"/>
</dbReference>
<dbReference type="Pfam" id="PF10476">
    <property type="entry name" value="DUF2448"/>
    <property type="match status" value="1"/>
</dbReference>
<feature type="transmembrane region" description="Helical" evidence="7">
    <location>
        <begin position="308"/>
        <end position="326"/>
    </location>
</feature>
<evidence type="ECO:0000313" key="11">
    <source>
        <dbReference type="Proteomes" id="UP000694400"/>
    </source>
</evidence>
<evidence type="ECO:0000313" key="10">
    <source>
        <dbReference type="Ensembl" id="ENSAPLP00020026560.1"/>
    </source>
</evidence>
<comment type="similarity">
    <text evidence="2">Belongs to the TMEM201 family.</text>
</comment>
<reference evidence="10" key="2">
    <citation type="submission" date="2025-08" db="UniProtKB">
        <authorList>
            <consortium name="Ensembl"/>
        </authorList>
    </citation>
    <scope>IDENTIFICATION</scope>
</reference>
<comment type="subcellular location">
    <subcellularLocation>
        <location evidence="1">Nucleus inner membrane</location>
        <topology evidence="1">Multi-pass membrane protein</topology>
    </subcellularLocation>
</comment>
<evidence type="ECO:0000259" key="8">
    <source>
        <dbReference type="Pfam" id="PF09779"/>
    </source>
</evidence>
<dbReference type="AlphaFoldDB" id="A0A8B9TTJ1"/>
<keyword evidence="3 7" id="KW-0812">Transmembrane</keyword>
<keyword evidence="6" id="KW-0539">Nucleus</keyword>
<keyword evidence="5 7" id="KW-0472">Membrane</keyword>
<evidence type="ECO:0000256" key="5">
    <source>
        <dbReference type="ARBA" id="ARBA00023136"/>
    </source>
</evidence>
<organism evidence="10 11">
    <name type="scientific">Anas platyrhynchos</name>
    <name type="common">Mallard</name>
    <name type="synonym">Anas boschas</name>
    <dbReference type="NCBI Taxonomy" id="8839"/>
    <lineage>
        <taxon>Eukaryota</taxon>
        <taxon>Metazoa</taxon>
        <taxon>Chordata</taxon>
        <taxon>Craniata</taxon>
        <taxon>Vertebrata</taxon>
        <taxon>Euteleostomi</taxon>
        <taxon>Archelosauria</taxon>
        <taxon>Archosauria</taxon>
        <taxon>Dinosauria</taxon>
        <taxon>Saurischia</taxon>
        <taxon>Theropoda</taxon>
        <taxon>Coelurosauria</taxon>
        <taxon>Aves</taxon>
        <taxon>Neognathae</taxon>
        <taxon>Galloanserae</taxon>
        <taxon>Anseriformes</taxon>
        <taxon>Anatidae</taxon>
        <taxon>Anatinae</taxon>
        <taxon>Anas</taxon>
    </lineage>
</organism>
<dbReference type="PANTHER" id="PTHR28646:SF1">
    <property type="entry name" value="TRANSMEMBRANE PROTEIN 201"/>
    <property type="match status" value="1"/>
</dbReference>
<evidence type="ECO:0000256" key="7">
    <source>
        <dbReference type="SAM" id="Phobius"/>
    </source>
</evidence>
<feature type="transmembrane region" description="Helical" evidence="7">
    <location>
        <begin position="12"/>
        <end position="30"/>
    </location>
</feature>
<dbReference type="InterPro" id="IPR018861">
    <property type="entry name" value="TMEM201_C"/>
</dbReference>
<dbReference type="Proteomes" id="UP000694400">
    <property type="component" value="Chromosome 21"/>
</dbReference>
<feature type="domain" description="Transmembrane protein 201 C-terminal" evidence="9">
    <location>
        <begin position="188"/>
        <end position="359"/>
    </location>
</feature>
<reference evidence="10" key="3">
    <citation type="submission" date="2025-09" db="UniProtKB">
        <authorList>
            <consortium name="Ensembl"/>
        </authorList>
    </citation>
    <scope>IDENTIFICATION</scope>
</reference>
<keyword evidence="4 7" id="KW-1133">Transmembrane helix</keyword>
<evidence type="ECO:0000256" key="6">
    <source>
        <dbReference type="ARBA" id="ARBA00023242"/>
    </source>
</evidence>
<dbReference type="PANTHER" id="PTHR28646">
    <property type="entry name" value="TRANSMEMBRANE PROTEIN 201"/>
    <property type="match status" value="1"/>
</dbReference>
<protein>
    <recommendedName>
        <fullName evidence="12">Transmembrane protein 201</fullName>
    </recommendedName>
</protein>
<feature type="transmembrane region" description="Helical" evidence="7">
    <location>
        <begin position="216"/>
        <end position="235"/>
    </location>
</feature>
<evidence type="ECO:0000256" key="4">
    <source>
        <dbReference type="ARBA" id="ARBA00022989"/>
    </source>
</evidence>
<feature type="domain" description="Ima1 N-terminal" evidence="8">
    <location>
        <begin position="43"/>
        <end position="168"/>
    </location>
</feature>
<dbReference type="GO" id="GO:0005637">
    <property type="term" value="C:nuclear inner membrane"/>
    <property type="evidence" value="ECO:0007669"/>
    <property type="project" value="UniProtKB-SubCell"/>
</dbReference>
<dbReference type="Ensembl" id="ENSAPLT00020028604.1">
    <property type="protein sequence ID" value="ENSAPLP00020026560.1"/>
    <property type="gene ID" value="ENSAPLG00020018084.1"/>
</dbReference>
<evidence type="ECO:0000256" key="3">
    <source>
        <dbReference type="ARBA" id="ARBA00022692"/>
    </source>
</evidence>
<feature type="transmembrane region" description="Helical" evidence="7">
    <location>
        <begin position="333"/>
        <end position="350"/>
    </location>
</feature>
<evidence type="ECO:0000256" key="2">
    <source>
        <dbReference type="ARBA" id="ARBA00007600"/>
    </source>
</evidence>
<dbReference type="GO" id="GO:0051015">
    <property type="term" value="F:actin filament binding"/>
    <property type="evidence" value="ECO:0007669"/>
    <property type="project" value="TreeGrafter"/>
</dbReference>